<reference evidence="2 3" key="1">
    <citation type="submission" date="2019-09" db="EMBL/GenBank/DDBJ databases">
        <authorList>
            <person name="Chandra G."/>
            <person name="Truman W A."/>
        </authorList>
    </citation>
    <scope>NUCLEOTIDE SEQUENCE [LARGE SCALE GENOMIC DNA]</scope>
    <source>
        <strain evidence="2">PS645</strain>
    </source>
</reference>
<protein>
    <recommendedName>
        <fullName evidence="1">DUF927 domain-containing protein</fullName>
    </recommendedName>
</protein>
<organism evidence="2 3">
    <name type="scientific">Pseudomonas fluorescens</name>
    <dbReference type="NCBI Taxonomy" id="294"/>
    <lineage>
        <taxon>Bacteria</taxon>
        <taxon>Pseudomonadati</taxon>
        <taxon>Pseudomonadota</taxon>
        <taxon>Gammaproteobacteria</taxon>
        <taxon>Pseudomonadales</taxon>
        <taxon>Pseudomonadaceae</taxon>
        <taxon>Pseudomonas</taxon>
    </lineage>
</organism>
<sequence length="616" mass="66532">MPTSNVISLTSDLGGTAGATDGANTATTTACQAAKVSAKFLACETPKIAPERPCWCVYKHWVTNEKGRKLRPGVWFHGHRESKETGESLPFDEWLCGPLHVDAVTRNEGQDGDYGQLLRFRNSDSRWLTWAMPNELLAGKPDSILSALLNMGLEVDYKRRAQVPQYIASQHPTRRVIAATATGWHTPELFIMPRQNIGTGDAIFQSEAANGDDYRHAGTLAGWQSSIGSRCEGNPLLLLSVCASLAGALLFHVQRQGGGFHIVGDSSTGKSSAILAGASVWGHGEDFKRTWRATGNGLEGIASQRNDTLLALDEIGEADPREIGAVIYAMANGTGKARASRNGAAKAAKRWRVMLFSSGELGLSALMAEGGKRSRAGQEIRLLDIAARRTYGAWDNLHGLAGGREFSDAIQRASVTDYGHAGPEFIRQLLASGDADKLPGWLASMGAKFPSANGQEGRAAERFALVALAGELAIKFGVLSIPPGTVQIAMLELFDVWRAGRGTGPSEDRQILKSIADFIARHGDTRFSSADDPHGEARDRAGYWEASPSGRLYLFNRPGLEEAAKGYDMGRVVQALDSVGAITKRELGKNQHKKCLPDKTKPRLYWIDPSKLEPET</sequence>
<feature type="domain" description="DUF927" evidence="1">
    <location>
        <begin position="71"/>
        <end position="349"/>
    </location>
</feature>
<gene>
    <name evidence="2" type="ORF">PS645_02292</name>
</gene>
<evidence type="ECO:0000259" key="1">
    <source>
        <dbReference type="Pfam" id="PF06048"/>
    </source>
</evidence>
<accession>A0A5E6SKI9</accession>
<name>A0A5E6SKI9_PSEFL</name>
<dbReference type="Pfam" id="PF06048">
    <property type="entry name" value="DUF927"/>
    <property type="match status" value="1"/>
</dbReference>
<dbReference type="Proteomes" id="UP000325607">
    <property type="component" value="Unassembled WGS sequence"/>
</dbReference>
<dbReference type="EMBL" id="CABVGX010000015">
    <property type="protein sequence ID" value="VVM81469.1"/>
    <property type="molecule type" value="Genomic_DNA"/>
</dbReference>
<proteinExistence type="predicted"/>
<dbReference type="AlphaFoldDB" id="A0A5E6SKI9"/>
<evidence type="ECO:0000313" key="2">
    <source>
        <dbReference type="EMBL" id="VVM81469.1"/>
    </source>
</evidence>
<evidence type="ECO:0000313" key="3">
    <source>
        <dbReference type="Proteomes" id="UP000325607"/>
    </source>
</evidence>
<dbReference type="RefSeq" id="WP_412072144.1">
    <property type="nucleotide sequence ID" value="NZ_CABVGX010000015.1"/>
</dbReference>
<dbReference type="InterPro" id="IPR009270">
    <property type="entry name" value="DUF927"/>
</dbReference>